<keyword evidence="3" id="KW-0964">Secreted</keyword>
<keyword evidence="19" id="KW-1185">Reference proteome</keyword>
<evidence type="ECO:0000256" key="8">
    <source>
        <dbReference type="ARBA" id="ARBA00023008"/>
    </source>
</evidence>
<comment type="subcellular location">
    <subcellularLocation>
        <location evidence="2">Secreted</location>
    </subcellularLocation>
</comment>
<keyword evidence="5 16" id="KW-0732">Signal</keyword>
<reference evidence="18" key="1">
    <citation type="journal article" date="2021" name="Nat. Commun.">
        <title>Genetic determinants of endophytism in the Arabidopsis root mycobiome.</title>
        <authorList>
            <person name="Mesny F."/>
            <person name="Miyauchi S."/>
            <person name="Thiergart T."/>
            <person name="Pickel B."/>
            <person name="Atanasova L."/>
            <person name="Karlsson M."/>
            <person name="Huettel B."/>
            <person name="Barry K.W."/>
            <person name="Haridas S."/>
            <person name="Chen C."/>
            <person name="Bauer D."/>
            <person name="Andreopoulos W."/>
            <person name="Pangilinan J."/>
            <person name="LaButti K."/>
            <person name="Riley R."/>
            <person name="Lipzen A."/>
            <person name="Clum A."/>
            <person name="Drula E."/>
            <person name="Henrissat B."/>
            <person name="Kohler A."/>
            <person name="Grigoriev I.V."/>
            <person name="Martin F.M."/>
            <person name="Hacquard S."/>
        </authorList>
    </citation>
    <scope>NUCLEOTIDE SEQUENCE</scope>
    <source>
        <strain evidence="18">MPI-CAGE-CH-0243</strain>
    </source>
</reference>
<evidence type="ECO:0000256" key="5">
    <source>
        <dbReference type="ARBA" id="ARBA00022729"/>
    </source>
</evidence>
<keyword evidence="11" id="KW-0119">Carbohydrate metabolism</keyword>
<dbReference type="GO" id="GO:0005576">
    <property type="term" value="C:extracellular region"/>
    <property type="evidence" value="ECO:0007669"/>
    <property type="project" value="UniProtKB-SubCell"/>
</dbReference>
<dbReference type="EC" id="1.14.99.56" evidence="15"/>
<protein>
    <recommendedName>
        <fullName evidence="15">lytic cellulose monooxygenase (C4-dehydrogenating)</fullName>
        <ecNumber evidence="15">1.14.99.56</ecNumber>
    </recommendedName>
</protein>
<dbReference type="Gene3D" id="2.70.50.70">
    <property type="match status" value="1"/>
</dbReference>
<evidence type="ECO:0000256" key="14">
    <source>
        <dbReference type="ARBA" id="ARBA00045077"/>
    </source>
</evidence>
<dbReference type="EMBL" id="JAGMWT010000005">
    <property type="protein sequence ID" value="KAH7128616.1"/>
    <property type="molecule type" value="Genomic_DNA"/>
</dbReference>
<gene>
    <name evidence="18" type="ORF">B0J11DRAFT_505085</name>
</gene>
<comment type="similarity">
    <text evidence="13">Belongs to the polysaccharide monooxygenase AA9 family.</text>
</comment>
<keyword evidence="6" id="KW-0136">Cellulose degradation</keyword>
<dbReference type="GO" id="GO:0030245">
    <property type="term" value="P:cellulose catabolic process"/>
    <property type="evidence" value="ECO:0007669"/>
    <property type="project" value="UniProtKB-KW"/>
</dbReference>
<comment type="catalytic activity">
    <reaction evidence="14">
        <text>[(1-&gt;4)-beta-D-glucosyl]n+m + reduced acceptor + O2 = 4-dehydro-beta-D-glucosyl-[(1-&gt;4)-beta-D-glucosyl]n-1 + [(1-&gt;4)-beta-D-glucosyl]m + acceptor + H2O.</text>
        <dbReference type="EC" id="1.14.99.56"/>
    </reaction>
</comment>
<evidence type="ECO:0000256" key="12">
    <source>
        <dbReference type="ARBA" id="ARBA00023326"/>
    </source>
</evidence>
<proteinExistence type="inferred from homology"/>
<keyword evidence="7" id="KW-0560">Oxidoreductase</keyword>
<keyword evidence="10" id="KW-1015">Disulfide bond</keyword>
<evidence type="ECO:0000256" key="13">
    <source>
        <dbReference type="ARBA" id="ARBA00044502"/>
    </source>
</evidence>
<evidence type="ECO:0000256" key="2">
    <source>
        <dbReference type="ARBA" id="ARBA00004613"/>
    </source>
</evidence>
<keyword evidence="8" id="KW-0186">Copper</keyword>
<evidence type="ECO:0000256" key="4">
    <source>
        <dbReference type="ARBA" id="ARBA00022723"/>
    </source>
</evidence>
<evidence type="ECO:0000313" key="19">
    <source>
        <dbReference type="Proteomes" id="UP000700596"/>
    </source>
</evidence>
<evidence type="ECO:0000256" key="6">
    <source>
        <dbReference type="ARBA" id="ARBA00023001"/>
    </source>
</evidence>
<dbReference type="GO" id="GO:0046872">
    <property type="term" value="F:metal ion binding"/>
    <property type="evidence" value="ECO:0007669"/>
    <property type="project" value="UniProtKB-KW"/>
</dbReference>
<feature type="domain" description="Auxiliary Activity family 9 catalytic" evidence="17">
    <location>
        <begin position="14"/>
        <end position="221"/>
    </location>
</feature>
<keyword evidence="12" id="KW-0624">Polysaccharide degradation</keyword>
<dbReference type="Pfam" id="PF03443">
    <property type="entry name" value="AA9"/>
    <property type="match status" value="1"/>
</dbReference>
<keyword evidence="4" id="KW-0479">Metal-binding</keyword>
<evidence type="ECO:0000259" key="17">
    <source>
        <dbReference type="Pfam" id="PF03443"/>
    </source>
</evidence>
<evidence type="ECO:0000256" key="15">
    <source>
        <dbReference type="ARBA" id="ARBA00047174"/>
    </source>
</evidence>
<evidence type="ECO:0000256" key="9">
    <source>
        <dbReference type="ARBA" id="ARBA00023033"/>
    </source>
</evidence>
<dbReference type="GO" id="GO:0004497">
    <property type="term" value="F:monooxygenase activity"/>
    <property type="evidence" value="ECO:0007669"/>
    <property type="project" value="UniProtKB-KW"/>
</dbReference>
<evidence type="ECO:0000256" key="1">
    <source>
        <dbReference type="ARBA" id="ARBA00001973"/>
    </source>
</evidence>
<dbReference type="AlphaFoldDB" id="A0A9P9E0P5"/>
<evidence type="ECO:0000313" key="18">
    <source>
        <dbReference type="EMBL" id="KAH7128616.1"/>
    </source>
</evidence>
<feature type="chain" id="PRO_5040232557" description="lytic cellulose monooxygenase (C4-dehydrogenating)" evidence="16">
    <location>
        <begin position="27"/>
        <end position="245"/>
    </location>
</feature>
<evidence type="ECO:0000256" key="10">
    <source>
        <dbReference type="ARBA" id="ARBA00023157"/>
    </source>
</evidence>
<comment type="cofactor">
    <cofactor evidence="1">
        <name>Cu(2+)</name>
        <dbReference type="ChEBI" id="CHEBI:29036"/>
    </cofactor>
</comment>
<dbReference type="OrthoDB" id="6038816at2759"/>
<evidence type="ECO:0000256" key="11">
    <source>
        <dbReference type="ARBA" id="ARBA00023277"/>
    </source>
</evidence>
<dbReference type="Proteomes" id="UP000700596">
    <property type="component" value="Unassembled WGS sequence"/>
</dbReference>
<dbReference type="PANTHER" id="PTHR33353">
    <property type="entry name" value="PUTATIVE (AFU_ORTHOLOGUE AFUA_1G12560)-RELATED"/>
    <property type="match status" value="1"/>
</dbReference>
<evidence type="ECO:0000256" key="16">
    <source>
        <dbReference type="SAM" id="SignalP"/>
    </source>
</evidence>
<keyword evidence="9" id="KW-0503">Monooxygenase</keyword>
<accession>A0A9P9E0P5</accession>
<dbReference type="PANTHER" id="PTHR33353:SF10">
    <property type="entry name" value="ENDO-BETA-1,4-GLUCANASE D"/>
    <property type="match status" value="1"/>
</dbReference>
<name>A0A9P9E0P5_9PLEO</name>
<sequence>MKCSILPLALAAFYAFTRLVVNGTLSSEFQYIRDVRGNAGDDNLWQKSFPLYGPEDPRQACNRQSFPVLNKNIQTAIYDAGTSGAFYISTKVDPSDVEDPYIFHEGPGQVFLSKLPDGLNSLSEYDGSGDFFKIAYHGPKNSTTWSLYEERAINFTIPRTTPPGLYLMRVEHFLPSALFNQSQWFVSCAHVEILGLGGGQPTGFVRFPNAYKADDPSVWFHEEGTSRFPKDIRVYVEPKPSTWTG</sequence>
<feature type="signal peptide" evidence="16">
    <location>
        <begin position="1"/>
        <end position="26"/>
    </location>
</feature>
<comment type="caution">
    <text evidence="18">The sequence shown here is derived from an EMBL/GenBank/DDBJ whole genome shotgun (WGS) entry which is preliminary data.</text>
</comment>
<organism evidence="18 19">
    <name type="scientific">Dendryphion nanum</name>
    <dbReference type="NCBI Taxonomy" id="256645"/>
    <lineage>
        <taxon>Eukaryota</taxon>
        <taxon>Fungi</taxon>
        <taxon>Dikarya</taxon>
        <taxon>Ascomycota</taxon>
        <taxon>Pezizomycotina</taxon>
        <taxon>Dothideomycetes</taxon>
        <taxon>Pleosporomycetidae</taxon>
        <taxon>Pleosporales</taxon>
        <taxon>Torulaceae</taxon>
        <taxon>Dendryphion</taxon>
    </lineage>
</organism>
<evidence type="ECO:0000256" key="7">
    <source>
        <dbReference type="ARBA" id="ARBA00023002"/>
    </source>
</evidence>
<evidence type="ECO:0000256" key="3">
    <source>
        <dbReference type="ARBA" id="ARBA00022525"/>
    </source>
</evidence>
<dbReference type="InterPro" id="IPR005103">
    <property type="entry name" value="AA9_LPMO"/>
</dbReference>
<dbReference type="InterPro" id="IPR049892">
    <property type="entry name" value="AA9"/>
</dbReference>